<dbReference type="EMBL" id="JACHXE010000007">
    <property type="protein sequence ID" value="MBB3079888.1"/>
    <property type="molecule type" value="Genomic_DNA"/>
</dbReference>
<evidence type="ECO:0000313" key="3">
    <source>
        <dbReference type="Proteomes" id="UP000572907"/>
    </source>
</evidence>
<evidence type="ECO:0000256" key="1">
    <source>
        <dbReference type="SAM" id="MobiDB-lite"/>
    </source>
</evidence>
<accession>A0A7W4ZWK8</accession>
<sequence>MTVRPASSPGSQQIPSNSNEKATAIVRVSR</sequence>
<comment type="caution">
    <text evidence="2">The sequence shown here is derived from an EMBL/GenBank/DDBJ whole genome shotgun (WGS) entry which is preliminary data.</text>
</comment>
<proteinExistence type="predicted"/>
<protein>
    <submittedName>
        <fullName evidence="2">Uncharacterized protein</fullName>
    </submittedName>
</protein>
<reference evidence="2 3" key="1">
    <citation type="submission" date="2020-08" db="EMBL/GenBank/DDBJ databases">
        <title>Genomic Encyclopedia of Type Strains, Phase III (KMG-III): the genomes of soil and plant-associated and newly described type strains.</title>
        <authorList>
            <person name="Whitman W."/>
        </authorList>
    </citation>
    <scope>NUCLEOTIDE SEQUENCE [LARGE SCALE GENOMIC DNA]</scope>
    <source>
        <strain evidence="2 3">CECT 3237</strain>
    </source>
</reference>
<feature type="region of interest" description="Disordered" evidence="1">
    <location>
        <begin position="1"/>
        <end position="30"/>
    </location>
</feature>
<gene>
    <name evidence="2" type="ORF">FHS41_006421</name>
</gene>
<dbReference type="AlphaFoldDB" id="A0A7W4ZWK8"/>
<name>A0A7W4ZWK8_9ACTN</name>
<feature type="compositionally biased region" description="Polar residues" evidence="1">
    <location>
        <begin position="8"/>
        <end position="21"/>
    </location>
</feature>
<organism evidence="2 3">
    <name type="scientific">Streptomyces violarus</name>
    <dbReference type="NCBI Taxonomy" id="67380"/>
    <lineage>
        <taxon>Bacteria</taxon>
        <taxon>Bacillati</taxon>
        <taxon>Actinomycetota</taxon>
        <taxon>Actinomycetes</taxon>
        <taxon>Kitasatosporales</taxon>
        <taxon>Streptomycetaceae</taxon>
        <taxon>Streptomyces</taxon>
    </lineage>
</organism>
<keyword evidence="3" id="KW-1185">Reference proteome</keyword>
<dbReference type="Proteomes" id="UP000572907">
    <property type="component" value="Unassembled WGS sequence"/>
</dbReference>
<evidence type="ECO:0000313" key="2">
    <source>
        <dbReference type="EMBL" id="MBB3079888.1"/>
    </source>
</evidence>